<dbReference type="PANTHER" id="PTHR14693">
    <property type="entry name" value="RIKEN CDNA 1700018B08"/>
    <property type="match status" value="1"/>
</dbReference>
<protein>
    <submittedName>
        <fullName evidence="2">Uncharacterized protein</fullName>
    </submittedName>
</protein>
<dbReference type="InParanoid" id="A0A7N4UY31"/>
<proteinExistence type="predicted"/>
<name>A0A7N4UY31_SARHA</name>
<keyword evidence="3" id="KW-1185">Reference proteome</keyword>
<evidence type="ECO:0000313" key="2">
    <source>
        <dbReference type="Ensembl" id="ENSSHAP00000025049.1"/>
    </source>
</evidence>
<dbReference type="PANTHER" id="PTHR14693:SF0">
    <property type="entry name" value="RIKEN CDNA 1700018B08 GENE"/>
    <property type="match status" value="1"/>
</dbReference>
<reference evidence="2" key="3">
    <citation type="submission" date="2025-09" db="UniProtKB">
        <authorList>
            <consortium name="Ensembl"/>
        </authorList>
    </citation>
    <scope>IDENTIFICATION</scope>
</reference>
<keyword evidence="1" id="KW-0812">Transmembrane</keyword>
<feature type="transmembrane region" description="Helical" evidence="1">
    <location>
        <begin position="208"/>
        <end position="233"/>
    </location>
</feature>
<accession>A0A7N4UY31</accession>
<keyword evidence="1" id="KW-0472">Membrane</keyword>
<dbReference type="AlphaFoldDB" id="A0A7N4UY31"/>
<dbReference type="GeneTree" id="ENSGT00390000003910"/>
<keyword evidence="1" id="KW-1133">Transmembrane helix</keyword>
<dbReference type="InterPro" id="IPR027919">
    <property type="entry name" value="DUF4568"/>
</dbReference>
<dbReference type="Ensembl" id="ENSSHAT00000052999.1">
    <property type="protein sequence ID" value="ENSSHAP00000025049.1"/>
    <property type="gene ID" value="ENSSHAG00000016780.2"/>
</dbReference>
<reference evidence="2" key="2">
    <citation type="submission" date="2025-08" db="UniProtKB">
        <authorList>
            <consortium name="Ensembl"/>
        </authorList>
    </citation>
    <scope>IDENTIFICATION</scope>
</reference>
<dbReference type="Pfam" id="PF15132">
    <property type="entry name" value="DUF4568"/>
    <property type="match status" value="1"/>
</dbReference>
<organism evidence="2 3">
    <name type="scientific">Sarcophilus harrisii</name>
    <name type="common">Tasmanian devil</name>
    <name type="synonym">Sarcophilus laniarius</name>
    <dbReference type="NCBI Taxonomy" id="9305"/>
    <lineage>
        <taxon>Eukaryota</taxon>
        <taxon>Metazoa</taxon>
        <taxon>Chordata</taxon>
        <taxon>Craniata</taxon>
        <taxon>Vertebrata</taxon>
        <taxon>Euteleostomi</taxon>
        <taxon>Mammalia</taxon>
        <taxon>Metatheria</taxon>
        <taxon>Dasyuromorphia</taxon>
        <taxon>Dasyuridae</taxon>
        <taxon>Sarcophilus</taxon>
    </lineage>
</organism>
<sequence>MKPVFSRPKEHRQQDWDRDNRSIIWKKEPRYLKSEVKFIDLNKDASNNDSFYQVPPCCQCSSRQLNFGGFLPVPRDEANFPYWVPRSLRPQKLVRRKFQSCYPKSPRTCTCACHTFGGQLPVPRDLATFPYWVPRSVRFPGKTHKTTSDFIWTKSCISGGFRIFYHQWRICCNEERLRRWQMIQAQLQVTAPQTQEEEQEQESNGPFFLSPGLVIGSFYGLVMIVISVFRFFFRC</sequence>
<evidence type="ECO:0000313" key="3">
    <source>
        <dbReference type="Proteomes" id="UP000007648"/>
    </source>
</evidence>
<reference evidence="2 3" key="1">
    <citation type="journal article" date="2011" name="Proc. Natl. Acad. Sci. U.S.A.">
        <title>Genetic diversity and population structure of the endangered marsupial Sarcophilus harrisii (Tasmanian devil).</title>
        <authorList>
            <person name="Miller W."/>
            <person name="Hayes V.M."/>
            <person name="Ratan A."/>
            <person name="Petersen D.C."/>
            <person name="Wittekindt N.E."/>
            <person name="Miller J."/>
            <person name="Walenz B."/>
            <person name="Knight J."/>
            <person name="Qi J."/>
            <person name="Zhao F."/>
            <person name="Wang Q."/>
            <person name="Bedoya-Reina O.C."/>
            <person name="Katiyar N."/>
            <person name="Tomsho L.P."/>
            <person name="Kasson L.M."/>
            <person name="Hardie R.A."/>
            <person name="Woodbridge P."/>
            <person name="Tindall E.A."/>
            <person name="Bertelsen M.F."/>
            <person name="Dixon D."/>
            <person name="Pyecroft S."/>
            <person name="Helgen K.M."/>
            <person name="Lesk A.M."/>
            <person name="Pringle T.H."/>
            <person name="Patterson N."/>
            <person name="Zhang Y."/>
            <person name="Kreiss A."/>
            <person name="Woods G.M."/>
            <person name="Jones M.E."/>
            <person name="Schuster S.C."/>
        </authorList>
    </citation>
    <scope>NUCLEOTIDE SEQUENCE [LARGE SCALE GENOMIC DNA]</scope>
</reference>
<dbReference type="Proteomes" id="UP000007648">
    <property type="component" value="Unassembled WGS sequence"/>
</dbReference>
<evidence type="ECO:0000256" key="1">
    <source>
        <dbReference type="SAM" id="Phobius"/>
    </source>
</evidence>